<dbReference type="InterPro" id="IPR010301">
    <property type="entry name" value="RRP1"/>
</dbReference>
<evidence type="ECO:0000313" key="5">
    <source>
        <dbReference type="EMBL" id="KAG1549702.1"/>
    </source>
</evidence>
<evidence type="ECO:0000256" key="1">
    <source>
        <dbReference type="ARBA" id="ARBA00004123"/>
    </source>
</evidence>
<keyword evidence="4" id="KW-0539">Nucleus</keyword>
<reference evidence="5" key="1">
    <citation type="journal article" date="2020" name="Microb. Genom.">
        <title>Genetic diversity of clinical and environmental Mucorales isolates obtained from an investigation of mucormycosis cases among solid organ transplant recipients.</title>
        <authorList>
            <person name="Nguyen M.H."/>
            <person name="Kaul D."/>
            <person name="Muto C."/>
            <person name="Cheng S.J."/>
            <person name="Richter R.A."/>
            <person name="Bruno V.M."/>
            <person name="Liu G."/>
            <person name="Beyhan S."/>
            <person name="Sundermann A.J."/>
            <person name="Mounaud S."/>
            <person name="Pasculle A.W."/>
            <person name="Nierman W.C."/>
            <person name="Driscoll E."/>
            <person name="Cumbie R."/>
            <person name="Clancy C.J."/>
            <person name="Dupont C.L."/>
        </authorList>
    </citation>
    <scope>NUCLEOTIDE SEQUENCE</scope>
    <source>
        <strain evidence="5">GL16</strain>
    </source>
</reference>
<dbReference type="Proteomes" id="UP000717996">
    <property type="component" value="Unassembled WGS sequence"/>
</dbReference>
<comment type="similarity">
    <text evidence="2">Belongs to the RRP1 family.</text>
</comment>
<dbReference type="PANTHER" id="PTHR13026:SF0">
    <property type="entry name" value="RIBOSOMAL RNA PROCESSING 1B"/>
    <property type="match status" value="1"/>
</dbReference>
<gene>
    <name evidence="5" type="ORF">G6F51_002894</name>
</gene>
<keyword evidence="3" id="KW-0698">rRNA processing</keyword>
<evidence type="ECO:0000313" key="6">
    <source>
        <dbReference type="Proteomes" id="UP000717996"/>
    </source>
</evidence>
<dbReference type="Pfam" id="PF05997">
    <property type="entry name" value="Nop52"/>
    <property type="match status" value="1"/>
</dbReference>
<dbReference type="AlphaFoldDB" id="A0A9P6YIU2"/>
<dbReference type="GO" id="GO:0006364">
    <property type="term" value="P:rRNA processing"/>
    <property type="evidence" value="ECO:0007669"/>
    <property type="project" value="UniProtKB-KW"/>
</dbReference>
<organism evidence="5 6">
    <name type="scientific">Rhizopus oryzae</name>
    <name type="common">Mucormycosis agent</name>
    <name type="synonym">Rhizopus arrhizus var. delemar</name>
    <dbReference type="NCBI Taxonomy" id="64495"/>
    <lineage>
        <taxon>Eukaryota</taxon>
        <taxon>Fungi</taxon>
        <taxon>Fungi incertae sedis</taxon>
        <taxon>Mucoromycota</taxon>
        <taxon>Mucoromycotina</taxon>
        <taxon>Mucoromycetes</taxon>
        <taxon>Mucorales</taxon>
        <taxon>Mucorineae</taxon>
        <taxon>Rhizopodaceae</taxon>
        <taxon>Rhizopus</taxon>
    </lineage>
</organism>
<sequence length="203" mass="23706">MDETIEQTYLPLGKQLAANGFWMSDKPLIQQALANDLGSLVMELPASNAIPFLKAFWQIHCQEWHGLDRIRLDKYYLLLRRVIYFSFQFLARENWDAVYLDAYNDMLLEGPLHPTDRTKPDAIRYHIIDIYYEELEKVLDDARLQSENDDLDVPMEEINRPMTVVAKEGLTKILRNKAKEAIKEHELEMAAMAEGDEENDDEE</sequence>
<comment type="subcellular location">
    <subcellularLocation>
        <location evidence="1">Nucleus</location>
    </subcellularLocation>
</comment>
<dbReference type="GO" id="GO:0030688">
    <property type="term" value="C:preribosome, small subunit precursor"/>
    <property type="evidence" value="ECO:0007669"/>
    <property type="project" value="InterPro"/>
</dbReference>
<dbReference type="OrthoDB" id="2019504at2759"/>
<dbReference type="GO" id="GO:0005634">
    <property type="term" value="C:nucleus"/>
    <property type="evidence" value="ECO:0007669"/>
    <property type="project" value="UniProtKB-SubCell"/>
</dbReference>
<protein>
    <submittedName>
        <fullName evidence="5">Uncharacterized protein</fullName>
    </submittedName>
</protein>
<evidence type="ECO:0000256" key="4">
    <source>
        <dbReference type="ARBA" id="ARBA00023242"/>
    </source>
</evidence>
<accession>A0A9P6YIU2</accession>
<comment type="caution">
    <text evidence="5">The sequence shown here is derived from an EMBL/GenBank/DDBJ whole genome shotgun (WGS) entry which is preliminary data.</text>
</comment>
<proteinExistence type="inferred from homology"/>
<evidence type="ECO:0000256" key="3">
    <source>
        <dbReference type="ARBA" id="ARBA00022552"/>
    </source>
</evidence>
<dbReference type="PANTHER" id="PTHR13026">
    <property type="entry name" value="NNP-1 PROTEIN NOVEL NUCLEAR PROTEIN 1 NOP52"/>
    <property type="match status" value="1"/>
</dbReference>
<name>A0A9P6YIU2_RHIOR</name>
<dbReference type="EMBL" id="JAANIT010000264">
    <property type="protein sequence ID" value="KAG1549702.1"/>
    <property type="molecule type" value="Genomic_DNA"/>
</dbReference>
<evidence type="ECO:0000256" key="2">
    <source>
        <dbReference type="ARBA" id="ARBA00006374"/>
    </source>
</evidence>